<proteinExistence type="predicted"/>
<dbReference type="EMBL" id="BJMH01000005">
    <property type="protein sequence ID" value="GEB31735.1"/>
    <property type="molecule type" value="Genomic_DNA"/>
</dbReference>
<accession>A0A4Y3PG70</accession>
<dbReference type="AlphaFoldDB" id="A0A4Y3PG70"/>
<keyword evidence="1" id="KW-0472">Membrane</keyword>
<comment type="caution">
    <text evidence="3">The sequence shown here is derived from an EMBL/GenBank/DDBJ whole genome shotgun (WGS) entry which is preliminary data.</text>
</comment>
<keyword evidence="1" id="KW-1133">Transmembrane helix</keyword>
<evidence type="ECO:0000256" key="1">
    <source>
        <dbReference type="SAM" id="Phobius"/>
    </source>
</evidence>
<dbReference type="Proteomes" id="UP000316882">
    <property type="component" value="Unassembled WGS sequence"/>
</dbReference>
<gene>
    <name evidence="3" type="ORF">BPA01_13150</name>
</gene>
<evidence type="ECO:0000259" key="2">
    <source>
        <dbReference type="Pfam" id="PF13349"/>
    </source>
</evidence>
<protein>
    <submittedName>
        <fullName evidence="3">Cell surface protein</fullName>
    </submittedName>
</protein>
<dbReference type="STRING" id="54914.AV540_21110"/>
<keyword evidence="1" id="KW-0812">Transmembrane</keyword>
<reference evidence="3 4" key="1">
    <citation type="submission" date="2019-06" db="EMBL/GenBank/DDBJ databases">
        <title>Whole genome shotgun sequence of Brevibacillus parabrevis NBRC 12334.</title>
        <authorList>
            <person name="Hosoyama A."/>
            <person name="Uohara A."/>
            <person name="Ohji S."/>
            <person name="Ichikawa N."/>
        </authorList>
    </citation>
    <scope>NUCLEOTIDE SEQUENCE [LARGE SCALE GENOMIC DNA]</scope>
    <source>
        <strain evidence="3 4">NBRC 12334</strain>
    </source>
</reference>
<keyword evidence="4" id="KW-1185">Reference proteome</keyword>
<feature type="transmembrane region" description="Helical" evidence="1">
    <location>
        <begin position="7"/>
        <end position="27"/>
    </location>
</feature>
<evidence type="ECO:0000313" key="3">
    <source>
        <dbReference type="EMBL" id="GEB31735.1"/>
    </source>
</evidence>
<name>A0A4Y3PG70_BREPA</name>
<feature type="domain" description="DUF4097" evidence="2">
    <location>
        <begin position="148"/>
        <end position="281"/>
    </location>
</feature>
<dbReference type="InterPro" id="IPR025164">
    <property type="entry name" value="Toastrack_DUF4097"/>
</dbReference>
<evidence type="ECO:0000313" key="4">
    <source>
        <dbReference type="Proteomes" id="UP000316882"/>
    </source>
</evidence>
<organism evidence="3 4">
    <name type="scientific">Brevibacillus parabrevis</name>
    <dbReference type="NCBI Taxonomy" id="54914"/>
    <lineage>
        <taxon>Bacteria</taxon>
        <taxon>Bacillati</taxon>
        <taxon>Bacillota</taxon>
        <taxon>Bacilli</taxon>
        <taxon>Bacillales</taxon>
        <taxon>Paenibacillaceae</taxon>
        <taxon>Brevibacillus</taxon>
    </lineage>
</organism>
<sequence>MKNWGKKLFGISFLLFIIGVCGLVWLFSKQEYFAFSLKKVEQQQTIEQDFKAVDVSTGTADLVITPAKVEKATVRLVGEVAEMQKDRLQFTSEVRPDGTLVVYVQEKLRVSLFYIGNDDLKLEVTLPEKQYESIRLKTDTGNITSGALTARKADIASHTGDLELNGFAGERLDIQTDTGDMQLAGIRAAVTIDTATGDIDKLILPELTQNTTIRTDTGDVRMEVEKQPEKAQLELSTDTGTIEAGWQGMSYEEKDRYYMKGTLGTAGPKVYVKTSTGDIRIQ</sequence>
<dbReference type="Pfam" id="PF13349">
    <property type="entry name" value="DUF4097"/>
    <property type="match status" value="1"/>
</dbReference>
<dbReference type="Gene3D" id="2.160.20.120">
    <property type="match status" value="1"/>
</dbReference>
<dbReference type="GeneID" id="87614245"/>
<dbReference type="RefSeq" id="WP_122964250.1">
    <property type="nucleotide sequence ID" value="NZ_BJMH01000005.1"/>
</dbReference>